<sequence>MHVSAGKYKGRKVAFLRAGSVRPVMSVVRKAFFSILFNQILDSNFLDVFAGTGIMSLEALSRGARLAHLVDYNKASRNVLVKNFGFVSEPYKFFFNEAEFFLKRSNLFYDFIYLDPPFDYSLKENLLEIVAKNASLNKDAKIIIHYPSRENLSRSILGLSKYDSRKYGDSRLDFFKCDSYDKSQD</sequence>
<dbReference type="OrthoDB" id="9803017at2"/>
<dbReference type="PANTHER" id="PTHR43542">
    <property type="entry name" value="METHYLTRANSFERASE"/>
    <property type="match status" value="1"/>
</dbReference>
<dbReference type="RefSeq" id="WP_120104016.1">
    <property type="nucleotide sequence ID" value="NZ_CP028884.1"/>
</dbReference>
<dbReference type="InterPro" id="IPR002052">
    <property type="entry name" value="DNA_methylase_N6_adenine_CS"/>
</dbReference>
<dbReference type="GO" id="GO:0031167">
    <property type="term" value="P:rRNA methylation"/>
    <property type="evidence" value="ECO:0007669"/>
    <property type="project" value="InterPro"/>
</dbReference>
<dbReference type="GO" id="GO:0003676">
    <property type="term" value="F:nucleic acid binding"/>
    <property type="evidence" value="ECO:0007669"/>
    <property type="project" value="InterPro"/>
</dbReference>
<dbReference type="CDD" id="cd02440">
    <property type="entry name" value="AdoMet_MTases"/>
    <property type="match status" value="1"/>
</dbReference>
<organism evidence="3 4">
    <name type="scientific">Borrelia turcica IST7</name>
    <dbReference type="NCBI Taxonomy" id="1104446"/>
    <lineage>
        <taxon>Bacteria</taxon>
        <taxon>Pseudomonadati</taxon>
        <taxon>Spirochaetota</taxon>
        <taxon>Spirochaetia</taxon>
        <taxon>Spirochaetales</taxon>
        <taxon>Borreliaceae</taxon>
        <taxon>Borrelia</taxon>
    </lineage>
</organism>
<dbReference type="GO" id="GO:0008168">
    <property type="term" value="F:methyltransferase activity"/>
    <property type="evidence" value="ECO:0007669"/>
    <property type="project" value="UniProtKB-KW"/>
</dbReference>
<protein>
    <submittedName>
        <fullName evidence="3">16S rRNA (Guanine(966)-N(2))-methyltransferase RsmD</fullName>
    </submittedName>
</protein>
<accession>A0A386PJY4</accession>
<dbReference type="InterPro" id="IPR004398">
    <property type="entry name" value="RNA_MeTrfase_RsmD"/>
</dbReference>
<reference evidence="3 4" key="1">
    <citation type="journal article" date="2018" name="Infect. Genet. Evol.">
        <title>Genome-wide analysis of Borrelia turcica and 'Candidatus Borrelia tachyglossi' shows relapsing fever-like genomes with unique genomic links to Lyme disease Borrelia.</title>
        <authorList>
            <person name="Gofton A.W."/>
            <person name="Margos G."/>
            <person name="Fingerle V."/>
            <person name="Hepner S."/>
            <person name="Loh S.M."/>
            <person name="Ryan U."/>
            <person name="Irwin P."/>
            <person name="Oskam C.L."/>
        </authorList>
    </citation>
    <scope>NUCLEOTIDE SEQUENCE [LARGE SCALE GENOMIC DNA]</scope>
    <source>
        <strain evidence="3 4">IST7</strain>
    </source>
</reference>
<dbReference type="PIRSF" id="PIRSF004553">
    <property type="entry name" value="CHP00095"/>
    <property type="match status" value="1"/>
</dbReference>
<dbReference type="Proteomes" id="UP000275571">
    <property type="component" value="Chromosome"/>
</dbReference>
<dbReference type="EMBL" id="CP028884">
    <property type="protein sequence ID" value="AYE36096.1"/>
    <property type="molecule type" value="Genomic_DNA"/>
</dbReference>
<dbReference type="InterPro" id="IPR029063">
    <property type="entry name" value="SAM-dependent_MTases_sf"/>
</dbReference>
<dbReference type="SUPFAM" id="SSF53335">
    <property type="entry name" value="S-adenosyl-L-methionine-dependent methyltransferases"/>
    <property type="match status" value="1"/>
</dbReference>
<dbReference type="PANTHER" id="PTHR43542:SF1">
    <property type="entry name" value="METHYLTRANSFERASE"/>
    <property type="match status" value="1"/>
</dbReference>
<evidence type="ECO:0000313" key="4">
    <source>
        <dbReference type="Proteomes" id="UP000275571"/>
    </source>
</evidence>
<dbReference type="KEGG" id="btur:DB313_01050"/>
<gene>
    <name evidence="3" type="primary">rsmD</name>
    <name evidence="3" type="ORF">DB313_01050</name>
</gene>
<evidence type="ECO:0000256" key="1">
    <source>
        <dbReference type="ARBA" id="ARBA00022603"/>
    </source>
</evidence>
<keyword evidence="4" id="KW-1185">Reference proteome</keyword>
<dbReference type="AlphaFoldDB" id="A0A386PJY4"/>
<dbReference type="Gene3D" id="3.40.50.150">
    <property type="entry name" value="Vaccinia Virus protein VP39"/>
    <property type="match status" value="1"/>
</dbReference>
<dbReference type="PROSITE" id="PS00092">
    <property type="entry name" value="N6_MTASE"/>
    <property type="match status" value="1"/>
</dbReference>
<proteinExistence type="predicted"/>
<evidence type="ECO:0000256" key="2">
    <source>
        <dbReference type="ARBA" id="ARBA00022679"/>
    </source>
</evidence>
<dbReference type="NCBIfam" id="TIGR00095">
    <property type="entry name" value="16S rRNA (guanine(966)-N(2))-methyltransferase RsmD"/>
    <property type="match status" value="1"/>
</dbReference>
<name>A0A386PJY4_9SPIR</name>
<dbReference type="Pfam" id="PF03602">
    <property type="entry name" value="Cons_hypoth95"/>
    <property type="match status" value="1"/>
</dbReference>
<keyword evidence="2 3" id="KW-0808">Transferase</keyword>
<evidence type="ECO:0000313" key="3">
    <source>
        <dbReference type="EMBL" id="AYE36096.1"/>
    </source>
</evidence>
<keyword evidence="1 3" id="KW-0489">Methyltransferase</keyword>